<evidence type="ECO:0008006" key="3">
    <source>
        <dbReference type="Google" id="ProtNLM"/>
    </source>
</evidence>
<name>A0A1I2D551_9FIRM</name>
<dbReference type="RefSeq" id="WP_093914052.1">
    <property type="nucleotide sequence ID" value="NZ_FONL01000017.1"/>
</dbReference>
<sequence length="77" mass="8611">MLKDEKVLKKKFYSVRDLHEALGGYITVQQIYRMIDKGEIPVRSIGGRIAIDGNWARAYVDAPCVCNGKNKKVAPSS</sequence>
<evidence type="ECO:0000313" key="1">
    <source>
        <dbReference type="EMBL" id="SFE75646.1"/>
    </source>
</evidence>
<dbReference type="EMBL" id="FONL01000017">
    <property type="protein sequence ID" value="SFE75646.1"/>
    <property type="molecule type" value="Genomic_DNA"/>
</dbReference>
<organism evidence="1 2">
    <name type="scientific">Succiniclasticum ruminis DSM 9236</name>
    <dbReference type="NCBI Taxonomy" id="1123323"/>
    <lineage>
        <taxon>Bacteria</taxon>
        <taxon>Bacillati</taxon>
        <taxon>Bacillota</taxon>
        <taxon>Negativicutes</taxon>
        <taxon>Acidaminococcales</taxon>
        <taxon>Acidaminococcaceae</taxon>
        <taxon>Succiniclasticum</taxon>
    </lineage>
</organism>
<dbReference type="STRING" id="1123323.SAMN05216245_1179"/>
<accession>A0A1I2D551</accession>
<dbReference type="Proteomes" id="UP000198896">
    <property type="component" value="Unassembled WGS sequence"/>
</dbReference>
<reference evidence="1 2" key="1">
    <citation type="submission" date="2016-10" db="EMBL/GenBank/DDBJ databases">
        <authorList>
            <person name="de Groot N.N."/>
        </authorList>
    </citation>
    <scope>NUCLEOTIDE SEQUENCE [LARGE SCALE GENOMIC DNA]</scope>
    <source>
        <strain evidence="1 2">DSM 9236</strain>
    </source>
</reference>
<keyword evidence="2" id="KW-1185">Reference proteome</keyword>
<gene>
    <name evidence="1" type="ORF">SAMN05216245_1179</name>
</gene>
<protein>
    <recommendedName>
        <fullName evidence="3">Helix-turn-helix domain-containing protein</fullName>
    </recommendedName>
</protein>
<dbReference type="AlphaFoldDB" id="A0A1I2D551"/>
<evidence type="ECO:0000313" key="2">
    <source>
        <dbReference type="Proteomes" id="UP000198896"/>
    </source>
</evidence>
<dbReference type="OrthoDB" id="9769473at2"/>
<proteinExistence type="predicted"/>